<evidence type="ECO:0000313" key="2">
    <source>
        <dbReference type="EMBL" id="KAF1389889.1"/>
    </source>
</evidence>
<organism evidence="2 3">
    <name type="scientific">Perca fluviatilis</name>
    <name type="common">European perch</name>
    <dbReference type="NCBI Taxonomy" id="8168"/>
    <lineage>
        <taxon>Eukaryota</taxon>
        <taxon>Metazoa</taxon>
        <taxon>Chordata</taxon>
        <taxon>Craniata</taxon>
        <taxon>Vertebrata</taxon>
        <taxon>Euteleostomi</taxon>
        <taxon>Actinopterygii</taxon>
        <taxon>Neopterygii</taxon>
        <taxon>Teleostei</taxon>
        <taxon>Neoteleostei</taxon>
        <taxon>Acanthomorphata</taxon>
        <taxon>Eupercaria</taxon>
        <taxon>Perciformes</taxon>
        <taxon>Percoidei</taxon>
        <taxon>Percidae</taxon>
        <taxon>Percinae</taxon>
        <taxon>Perca</taxon>
    </lineage>
</organism>
<evidence type="ECO:0000313" key="3">
    <source>
        <dbReference type="Proteomes" id="UP000465112"/>
    </source>
</evidence>
<protein>
    <submittedName>
        <fullName evidence="2">Uncharacterized protein</fullName>
    </submittedName>
</protein>
<reference evidence="2 3" key="1">
    <citation type="submission" date="2019-06" db="EMBL/GenBank/DDBJ databases">
        <title>A chromosome-scale genome assembly of the European perch, Perca fluviatilis.</title>
        <authorList>
            <person name="Roques C."/>
            <person name="Zahm M."/>
            <person name="Cabau C."/>
            <person name="Klopp C."/>
            <person name="Bouchez O."/>
            <person name="Donnadieu C."/>
            <person name="Kuhl H."/>
            <person name="Gislard M."/>
            <person name="Guendouz S."/>
            <person name="Journot L."/>
            <person name="Haffray P."/>
            <person name="Bestin A."/>
            <person name="Morvezen R."/>
            <person name="Feron R."/>
            <person name="Wen M."/>
            <person name="Jouanno E."/>
            <person name="Herpin A."/>
            <person name="Schartl M."/>
            <person name="Postlethwait J."/>
            <person name="Schaerlinger B."/>
            <person name="Chardard D."/>
            <person name="Lecocq T."/>
            <person name="Poncet C."/>
            <person name="Jaffrelo L."/>
            <person name="Lampietro C."/>
            <person name="Guiguen Y."/>
        </authorList>
    </citation>
    <scope>NUCLEOTIDE SEQUENCE [LARGE SCALE GENOMIC DNA]</scope>
    <source>
        <tissue evidence="2">Blood</tissue>
    </source>
</reference>
<dbReference type="AlphaFoldDB" id="A0A6A5FDU1"/>
<proteinExistence type="predicted"/>
<keyword evidence="3" id="KW-1185">Reference proteome</keyword>
<gene>
    <name evidence="2" type="ORF">PFLUV_G00052210</name>
</gene>
<dbReference type="EMBL" id="VHII01000005">
    <property type="protein sequence ID" value="KAF1389889.1"/>
    <property type="molecule type" value="Genomic_DNA"/>
</dbReference>
<name>A0A6A5FDU1_PERFL</name>
<feature type="region of interest" description="Disordered" evidence="1">
    <location>
        <begin position="1"/>
        <end position="25"/>
    </location>
</feature>
<accession>A0A6A5FDU1</accession>
<sequence>MDDVTEGEDQVHPVLQPPEARDEKDVEMKISRVGGNKPAFVFIQGGVAQCSRNGRGGNGRSCKAVCQTLV</sequence>
<evidence type="ECO:0000256" key="1">
    <source>
        <dbReference type="SAM" id="MobiDB-lite"/>
    </source>
</evidence>
<comment type="caution">
    <text evidence="2">The sequence shown here is derived from an EMBL/GenBank/DDBJ whole genome shotgun (WGS) entry which is preliminary data.</text>
</comment>
<dbReference type="Proteomes" id="UP000465112">
    <property type="component" value="Chromosome 5"/>
</dbReference>